<keyword evidence="3" id="KW-1185">Reference proteome</keyword>
<dbReference type="SUPFAM" id="SSF53850">
    <property type="entry name" value="Periplasmic binding protein-like II"/>
    <property type="match status" value="1"/>
</dbReference>
<gene>
    <name evidence="2" type="ORF">N803_03045</name>
</gene>
<dbReference type="STRING" id="1385521.N803_03045"/>
<organism evidence="2 3">
    <name type="scientific">Knoellia subterranea KCTC 19937</name>
    <dbReference type="NCBI Taxonomy" id="1385521"/>
    <lineage>
        <taxon>Bacteria</taxon>
        <taxon>Bacillati</taxon>
        <taxon>Actinomycetota</taxon>
        <taxon>Actinomycetes</taxon>
        <taxon>Micrococcales</taxon>
        <taxon>Intrasporangiaceae</taxon>
        <taxon>Knoellia</taxon>
    </lineage>
</organism>
<name>A0A0A0JTN7_9MICO</name>
<dbReference type="AlphaFoldDB" id="A0A0A0JTN7"/>
<dbReference type="Proteomes" id="UP000030011">
    <property type="component" value="Unassembled WGS sequence"/>
</dbReference>
<dbReference type="eggNOG" id="COG0747">
    <property type="taxonomic scope" value="Bacteria"/>
</dbReference>
<dbReference type="CDD" id="cd08506">
    <property type="entry name" value="PBP2_clavulanate_OppA2"/>
    <property type="match status" value="1"/>
</dbReference>
<evidence type="ECO:0000259" key="1">
    <source>
        <dbReference type="Pfam" id="PF00496"/>
    </source>
</evidence>
<dbReference type="PIRSF" id="PIRSF002741">
    <property type="entry name" value="MppA"/>
    <property type="match status" value="1"/>
</dbReference>
<dbReference type="EMBL" id="AVPK01000001">
    <property type="protein sequence ID" value="KGN39447.1"/>
    <property type="molecule type" value="Genomic_DNA"/>
</dbReference>
<dbReference type="GO" id="GO:0042597">
    <property type="term" value="C:periplasmic space"/>
    <property type="evidence" value="ECO:0007669"/>
    <property type="project" value="UniProtKB-ARBA"/>
</dbReference>
<dbReference type="GO" id="GO:0015833">
    <property type="term" value="P:peptide transport"/>
    <property type="evidence" value="ECO:0007669"/>
    <property type="project" value="TreeGrafter"/>
</dbReference>
<dbReference type="GO" id="GO:1904680">
    <property type="term" value="F:peptide transmembrane transporter activity"/>
    <property type="evidence" value="ECO:0007669"/>
    <property type="project" value="TreeGrafter"/>
</dbReference>
<evidence type="ECO:0000313" key="3">
    <source>
        <dbReference type="Proteomes" id="UP000030011"/>
    </source>
</evidence>
<accession>A0A0A0JTN7</accession>
<dbReference type="GO" id="GO:0043190">
    <property type="term" value="C:ATP-binding cassette (ABC) transporter complex"/>
    <property type="evidence" value="ECO:0007669"/>
    <property type="project" value="InterPro"/>
</dbReference>
<evidence type="ECO:0000313" key="2">
    <source>
        <dbReference type="EMBL" id="KGN39447.1"/>
    </source>
</evidence>
<dbReference type="PANTHER" id="PTHR30290">
    <property type="entry name" value="PERIPLASMIC BINDING COMPONENT OF ABC TRANSPORTER"/>
    <property type="match status" value="1"/>
</dbReference>
<proteinExistence type="predicted"/>
<dbReference type="InterPro" id="IPR000914">
    <property type="entry name" value="SBP_5_dom"/>
</dbReference>
<dbReference type="PANTHER" id="PTHR30290:SF83">
    <property type="entry name" value="ABC TRANSPORTER SUBSTRATE-BINDING PROTEIN"/>
    <property type="match status" value="1"/>
</dbReference>
<dbReference type="Gene3D" id="3.40.190.10">
    <property type="entry name" value="Periplasmic binding protein-like II"/>
    <property type="match status" value="1"/>
</dbReference>
<dbReference type="InterPro" id="IPR030678">
    <property type="entry name" value="Peptide/Ni-bd"/>
</dbReference>
<comment type="caution">
    <text evidence="2">The sequence shown here is derived from an EMBL/GenBank/DDBJ whole genome shotgun (WGS) entry which is preliminary data.</text>
</comment>
<reference evidence="2 3" key="1">
    <citation type="submission" date="2013-08" db="EMBL/GenBank/DDBJ databases">
        <title>The genome sequence of Knoellia subterranea.</title>
        <authorList>
            <person name="Zhu W."/>
            <person name="Wang G."/>
        </authorList>
    </citation>
    <scope>NUCLEOTIDE SEQUENCE [LARGE SCALE GENOMIC DNA]</scope>
    <source>
        <strain evidence="2 3">KCTC 19937</strain>
    </source>
</reference>
<sequence>MAAAIVAAASFAVFGGNDEAENPSVAAAHDRTDERGGTLKALSLGPVLSWDPQRIGSRDDAAFAGRIFLRTLTAYQPSTDPRNQSRLVGDLATDTGTPSQDLKSWTFTLRDGVAWEDGSPVTCEDVSYGISRTFATSVITGGSTDALAVLGVAKQPNGGSVYAGPYAGGPYAAAGQAAFDKAVSCRGKTITFTLSSPVSDFNEMVAQPAFAPFKKSADKMGDGTFTVFSNGPYKLSAPWRTSTGGAWVRNPHWSASTDEVRKAYPDRIEYQEGIETQTVAQQIMADGDNSRAAVALGSAPPAIQQHVLTVDALKERSVTAGTGLVDYLVPNYKSPTFAKIEARQALSVATNRAAYVTALGGGATSRPTTSLIPSALPASHTEDPLDAGTGGRAGEAKVLLGKAGLTIPVPIRVAYRSSPVADKAMASLVAGWTEAGFAPTVTPLKDEYFTTISRPEAAGAYDVFWSNWAPVGASASTIFPALFDSSINVSAAGPGRDYGYFNDPKVNAEIARINTISDRVEREDAWAALDVQLQTQGAYIGLAERRALYIAGSDVRNLSANEVIGGVVEFADIAVRQ</sequence>
<dbReference type="Gene3D" id="3.10.105.10">
    <property type="entry name" value="Dipeptide-binding Protein, Domain 3"/>
    <property type="match status" value="1"/>
</dbReference>
<dbReference type="Pfam" id="PF00496">
    <property type="entry name" value="SBP_bac_5"/>
    <property type="match status" value="1"/>
</dbReference>
<protein>
    <submittedName>
        <fullName evidence="2">ABC transporter substrate-binding protein</fullName>
    </submittedName>
</protein>
<feature type="domain" description="Solute-binding protein family 5" evidence="1">
    <location>
        <begin position="87"/>
        <end position="486"/>
    </location>
</feature>
<dbReference type="InterPro" id="IPR039424">
    <property type="entry name" value="SBP_5"/>
</dbReference>